<dbReference type="RefSeq" id="WP_386767504.1">
    <property type="nucleotide sequence ID" value="NZ_JBHSTI010000008.1"/>
</dbReference>
<dbReference type="PANTHER" id="PTHR35585:SF1">
    <property type="entry name" value="HHE DOMAIN PROTEIN (AFU_ORTHOLOGUE AFUA_4G00730)"/>
    <property type="match status" value="1"/>
</dbReference>
<keyword evidence="3" id="KW-1185">Reference proteome</keyword>
<accession>A0ABW1T3L5</accession>
<dbReference type="InterPro" id="IPR012312">
    <property type="entry name" value="Hemerythrin-like"/>
</dbReference>
<dbReference type="Proteomes" id="UP001596138">
    <property type="component" value="Unassembled WGS sequence"/>
</dbReference>
<dbReference type="PANTHER" id="PTHR35585">
    <property type="entry name" value="HHE DOMAIN PROTEIN (AFU_ORTHOLOGUE AFUA_4G00730)"/>
    <property type="match status" value="1"/>
</dbReference>
<gene>
    <name evidence="2" type="ORF">ACFQGU_13500</name>
</gene>
<evidence type="ECO:0000259" key="1">
    <source>
        <dbReference type="Pfam" id="PF01814"/>
    </source>
</evidence>
<dbReference type="EMBL" id="JBHSTI010000008">
    <property type="protein sequence ID" value="MFC6238899.1"/>
    <property type="molecule type" value="Genomic_DNA"/>
</dbReference>
<reference evidence="3" key="1">
    <citation type="journal article" date="2019" name="Int. J. Syst. Evol. Microbiol.">
        <title>The Global Catalogue of Microorganisms (GCM) 10K type strain sequencing project: providing services to taxonomists for standard genome sequencing and annotation.</title>
        <authorList>
            <consortium name="The Broad Institute Genomics Platform"/>
            <consortium name="The Broad Institute Genome Sequencing Center for Infectious Disease"/>
            <person name="Wu L."/>
            <person name="Ma J."/>
        </authorList>
    </citation>
    <scope>NUCLEOTIDE SEQUENCE [LARGE SCALE GENOMIC DNA]</scope>
    <source>
        <strain evidence="3">CGMCC 4.7317</strain>
    </source>
</reference>
<sequence length="138" mass="15698">MDAIVMLREDHAAVKKLFTRFDKGETSVVPTICDELDRHAAIEETYFYPEVKDVIPGRDLVLESIEEHHVVHMLIGELRAMDPGAETYRAKATVLIENVKHHIEEEESELFPAVREAFGRKDLQELGQRMSGSPEAAR</sequence>
<evidence type="ECO:0000313" key="2">
    <source>
        <dbReference type="EMBL" id="MFC6238899.1"/>
    </source>
</evidence>
<dbReference type="CDD" id="cd12108">
    <property type="entry name" value="Hr-like"/>
    <property type="match status" value="1"/>
</dbReference>
<dbReference type="Gene3D" id="1.20.120.520">
    <property type="entry name" value="nmb1532 protein domain like"/>
    <property type="match status" value="1"/>
</dbReference>
<dbReference type="Pfam" id="PF01814">
    <property type="entry name" value="Hemerythrin"/>
    <property type="match status" value="1"/>
</dbReference>
<proteinExistence type="predicted"/>
<evidence type="ECO:0000313" key="3">
    <source>
        <dbReference type="Proteomes" id="UP001596138"/>
    </source>
</evidence>
<organism evidence="2 3">
    <name type="scientific">Longivirga aurantiaca</name>
    <dbReference type="NCBI Taxonomy" id="1837743"/>
    <lineage>
        <taxon>Bacteria</taxon>
        <taxon>Bacillati</taxon>
        <taxon>Actinomycetota</taxon>
        <taxon>Actinomycetes</taxon>
        <taxon>Sporichthyales</taxon>
        <taxon>Sporichthyaceae</taxon>
        <taxon>Longivirga</taxon>
    </lineage>
</organism>
<feature type="domain" description="Hemerythrin-like" evidence="1">
    <location>
        <begin position="3"/>
        <end position="114"/>
    </location>
</feature>
<protein>
    <submittedName>
        <fullName evidence="2">Hemerythrin domain-containing protein</fullName>
    </submittedName>
</protein>
<name>A0ABW1T3L5_9ACTN</name>
<comment type="caution">
    <text evidence="2">The sequence shown here is derived from an EMBL/GenBank/DDBJ whole genome shotgun (WGS) entry which is preliminary data.</text>
</comment>